<dbReference type="InterPro" id="IPR004364">
    <property type="entry name" value="Aa-tRNA-synt_II"/>
</dbReference>
<evidence type="ECO:0000259" key="6">
    <source>
        <dbReference type="PROSITE" id="PS50862"/>
    </source>
</evidence>
<dbReference type="EMBL" id="MNBE01000205">
    <property type="protein sequence ID" value="OKP12521.1"/>
    <property type="molecule type" value="Genomic_DNA"/>
</dbReference>
<accession>A0A1Q5UJ74</accession>
<keyword evidence="1 7" id="KW-0436">Ligase</keyword>
<dbReference type="InterPro" id="IPR006195">
    <property type="entry name" value="aa-tRNA-synth_II"/>
</dbReference>
<dbReference type="GO" id="GO:0070154">
    <property type="term" value="P:mitochondrial lysyl-tRNA aminoacylation"/>
    <property type="evidence" value="ECO:0007669"/>
    <property type="project" value="TreeGrafter"/>
</dbReference>
<dbReference type="Gene3D" id="3.30.930.10">
    <property type="entry name" value="Bira Bifunctional Protein, Domain 2"/>
    <property type="match status" value="1"/>
</dbReference>
<dbReference type="FunFam" id="3.30.930.10:FF:000094">
    <property type="entry name" value="Lysine--tRNA ligase, mitochondrial"/>
    <property type="match status" value="1"/>
</dbReference>
<feature type="domain" description="Aminoacyl-transfer RNA synthetases class-II family profile" evidence="6">
    <location>
        <begin position="138"/>
        <end position="457"/>
    </location>
</feature>
<organism evidence="7 8">
    <name type="scientific">Penicillium subrubescens</name>
    <dbReference type="NCBI Taxonomy" id="1316194"/>
    <lineage>
        <taxon>Eukaryota</taxon>
        <taxon>Fungi</taxon>
        <taxon>Dikarya</taxon>
        <taxon>Ascomycota</taxon>
        <taxon>Pezizomycotina</taxon>
        <taxon>Eurotiomycetes</taxon>
        <taxon>Eurotiomycetidae</taxon>
        <taxon>Eurotiales</taxon>
        <taxon>Aspergillaceae</taxon>
        <taxon>Penicillium</taxon>
    </lineage>
</organism>
<dbReference type="Pfam" id="PF00152">
    <property type="entry name" value="tRNA-synt_2"/>
    <property type="match status" value="1"/>
</dbReference>
<keyword evidence="4" id="KW-0030">Aminoacyl-tRNA synthetase</keyword>
<dbReference type="InterPro" id="IPR012340">
    <property type="entry name" value="NA-bd_OB-fold"/>
</dbReference>
<evidence type="ECO:0000256" key="5">
    <source>
        <dbReference type="SAM" id="MobiDB-lite"/>
    </source>
</evidence>
<sequence>MHSIRPRALRGLVGLRNSSNASPGKAFQERVQEIRNACAEPYPRLAVDSRTLSCAEFRSRYAHLKDNESVEDDSVVVSAVTGRPHRTGRGELTIDATELPKLLSPCLHDVPVHDSPHETSPYPRHVQFLADPATADILRARASLIQYLRQFFVDRSFMEVSTPIIGSMAGGAIARPFNTSATEFPDRQLSLRIAPELWLKRLVVGGFDKVFEIGPSFRNEGIDKTHNPEFTTCEFYHAYANLEDLMHITETLLSGMAAHIKAFNTEGTLTPTTASFTTPFRRIDFITGIEAQINRSLPNLSSPDALSNMHTLFHDLSLPLPTNTTLPRLLDELCATYLEPTCTDPTFIINPPECLSPLSKSFVHPVTKQVVAARGELFIEGKEVVNTYEEENSPFEQRRKFEDQVRFSKGSEEAVEVDEAYLEALEWGLPATGGWGCGVDRLVMLFTGAKRIADVLPFGTLRAVTRRVGGGSGGRTVSFDTLTEAFGPSSLGIIIVKDLPQKFTQLRAQTLSHASYLAALPKSDLESLESPESNYLVGWSCGKETLKSGTFDTLKGSYYVNCAFYQDPSLQNAPADNFPDLPQYTAPNIWPPERKLPSFRPNVEQLCSLIIDTAALVARACDRYAEANIEGYKPGYLAHVVKTSLTTKARLLHYFPADATSSDDGENGEGDSAPVEDDDWCATHVDHGCLTGLTSAMFLDEAATLPIPDPTPTTSLPELPQSPDPAAGLYIRSRTGTVVKVNIPKDCLAFQTGEALQLITQGKFRAVPHFVKGARCVGGKQRIARNTLAVFTQPNLEEEVQEGLTFAEFARGVVKKNY</sequence>
<proteinExistence type="predicted"/>
<dbReference type="GO" id="GO:0005524">
    <property type="term" value="F:ATP binding"/>
    <property type="evidence" value="ECO:0007669"/>
    <property type="project" value="UniProtKB-KW"/>
</dbReference>
<evidence type="ECO:0000313" key="8">
    <source>
        <dbReference type="Proteomes" id="UP000186955"/>
    </source>
</evidence>
<reference evidence="7 8" key="1">
    <citation type="submission" date="2016-10" db="EMBL/GenBank/DDBJ databases">
        <title>Genome sequence of the ascomycete fungus Penicillium subrubescens.</title>
        <authorList>
            <person name="De Vries R.P."/>
            <person name="Peng M."/>
            <person name="Dilokpimol A."/>
            <person name="Hilden K."/>
            <person name="Makela M.R."/>
            <person name="Grigoriev I."/>
            <person name="Riley R."/>
            <person name="Granchi Z."/>
        </authorList>
    </citation>
    <scope>NUCLEOTIDE SEQUENCE [LARGE SCALE GENOMIC DNA]</scope>
    <source>
        <strain evidence="7 8">CBS 132785</strain>
    </source>
</reference>
<dbReference type="SUPFAM" id="SSF55681">
    <property type="entry name" value="Class II aaRS and biotin synthetases"/>
    <property type="match status" value="1"/>
</dbReference>
<dbReference type="PROSITE" id="PS50862">
    <property type="entry name" value="AA_TRNA_LIGASE_II"/>
    <property type="match status" value="1"/>
</dbReference>
<dbReference type="PANTHER" id="PTHR42918">
    <property type="entry name" value="LYSYL-TRNA SYNTHETASE"/>
    <property type="match status" value="1"/>
</dbReference>
<protein>
    <submittedName>
        <fullName evidence="7">Lysine--tRNA ligase, mitochondrial</fullName>
    </submittedName>
</protein>
<evidence type="ECO:0000256" key="2">
    <source>
        <dbReference type="ARBA" id="ARBA00022741"/>
    </source>
</evidence>
<keyword evidence="2" id="KW-0547">Nucleotide-binding</keyword>
<dbReference type="SUPFAM" id="SSF51197">
    <property type="entry name" value="Clavaminate synthase-like"/>
    <property type="match status" value="1"/>
</dbReference>
<feature type="compositionally biased region" description="Acidic residues" evidence="5">
    <location>
        <begin position="661"/>
        <end position="677"/>
    </location>
</feature>
<dbReference type="PANTHER" id="PTHR42918:SF5">
    <property type="entry name" value="LYSINE--TRNA LIGASE, MITOCHONDRIAL"/>
    <property type="match status" value="1"/>
</dbReference>
<dbReference type="Gene3D" id="2.40.50.140">
    <property type="entry name" value="Nucleic acid-binding proteins"/>
    <property type="match status" value="1"/>
</dbReference>
<dbReference type="InterPro" id="IPR018149">
    <property type="entry name" value="Lys-tRNA-synth_II_C"/>
</dbReference>
<dbReference type="Gene3D" id="2.60.120.330">
    <property type="entry name" value="B-lactam Antibiotic, Isopenicillin N Synthase, Chain"/>
    <property type="match status" value="1"/>
</dbReference>
<dbReference type="GO" id="GO:0000049">
    <property type="term" value="F:tRNA binding"/>
    <property type="evidence" value="ECO:0007669"/>
    <property type="project" value="TreeGrafter"/>
</dbReference>
<comment type="caution">
    <text evidence="7">The sequence shown here is derived from an EMBL/GenBank/DDBJ whole genome shotgun (WGS) entry which is preliminary data.</text>
</comment>
<evidence type="ECO:0000313" key="7">
    <source>
        <dbReference type="EMBL" id="OKP12521.1"/>
    </source>
</evidence>
<evidence type="ECO:0000256" key="1">
    <source>
        <dbReference type="ARBA" id="ARBA00022598"/>
    </source>
</evidence>
<dbReference type="AlphaFoldDB" id="A0A1Q5UJ74"/>
<evidence type="ECO:0000256" key="3">
    <source>
        <dbReference type="ARBA" id="ARBA00022840"/>
    </source>
</evidence>
<dbReference type="PRINTS" id="PR00982">
    <property type="entry name" value="TRNASYNTHLYS"/>
</dbReference>
<name>A0A1Q5UJ74_9EURO</name>
<gene>
    <name evidence="7" type="ORF">PENSUB_1887</name>
</gene>
<evidence type="ECO:0000256" key="4">
    <source>
        <dbReference type="ARBA" id="ARBA00023146"/>
    </source>
</evidence>
<dbReference type="FunFam" id="2.60.120.330:FF:000033">
    <property type="entry name" value="Clavaminate synthase-like protein"/>
    <property type="match status" value="1"/>
</dbReference>
<dbReference type="Proteomes" id="UP000186955">
    <property type="component" value="Unassembled WGS sequence"/>
</dbReference>
<dbReference type="STRING" id="1316194.A0A1Q5UJ74"/>
<dbReference type="InterPro" id="IPR045864">
    <property type="entry name" value="aa-tRNA-synth_II/BPL/LPL"/>
</dbReference>
<dbReference type="GO" id="GO:0005739">
    <property type="term" value="C:mitochondrion"/>
    <property type="evidence" value="ECO:0007669"/>
    <property type="project" value="TreeGrafter"/>
</dbReference>
<dbReference type="GO" id="GO:0004824">
    <property type="term" value="F:lysine-tRNA ligase activity"/>
    <property type="evidence" value="ECO:0007669"/>
    <property type="project" value="InterPro"/>
</dbReference>
<dbReference type="InterPro" id="IPR027443">
    <property type="entry name" value="IPNS-like_sf"/>
</dbReference>
<keyword evidence="3" id="KW-0067">ATP-binding</keyword>
<keyword evidence="8" id="KW-1185">Reference proteome</keyword>
<feature type="region of interest" description="Disordered" evidence="5">
    <location>
        <begin position="658"/>
        <end position="677"/>
    </location>
</feature>